<name>A0AAV4V3Q3_CAEEX</name>
<dbReference type="AlphaFoldDB" id="A0AAV4V3Q3"/>
<evidence type="ECO:0000256" key="1">
    <source>
        <dbReference type="SAM" id="MobiDB-lite"/>
    </source>
</evidence>
<sequence length="98" mass="11236">MSKVRTSTPSDDEHRKQSRGTEQAIREDGQLPPGRRLSPGTIQLPLALRGLLQNTCCFLCVFRLTSSLRYGIEQSNEFSHFGTFERIFSLRAHLEERK</sequence>
<evidence type="ECO:0000313" key="2">
    <source>
        <dbReference type="EMBL" id="GIY64751.1"/>
    </source>
</evidence>
<protein>
    <submittedName>
        <fullName evidence="2">Uncharacterized protein</fullName>
    </submittedName>
</protein>
<proteinExistence type="predicted"/>
<reference evidence="2 3" key="1">
    <citation type="submission" date="2021-06" db="EMBL/GenBank/DDBJ databases">
        <title>Caerostris extrusa draft genome.</title>
        <authorList>
            <person name="Kono N."/>
            <person name="Arakawa K."/>
        </authorList>
    </citation>
    <scope>NUCLEOTIDE SEQUENCE [LARGE SCALE GENOMIC DNA]</scope>
</reference>
<organism evidence="2 3">
    <name type="scientific">Caerostris extrusa</name>
    <name type="common">Bark spider</name>
    <name type="synonym">Caerostris bankana</name>
    <dbReference type="NCBI Taxonomy" id="172846"/>
    <lineage>
        <taxon>Eukaryota</taxon>
        <taxon>Metazoa</taxon>
        <taxon>Ecdysozoa</taxon>
        <taxon>Arthropoda</taxon>
        <taxon>Chelicerata</taxon>
        <taxon>Arachnida</taxon>
        <taxon>Araneae</taxon>
        <taxon>Araneomorphae</taxon>
        <taxon>Entelegynae</taxon>
        <taxon>Araneoidea</taxon>
        <taxon>Araneidae</taxon>
        <taxon>Caerostris</taxon>
    </lineage>
</organism>
<keyword evidence="3" id="KW-1185">Reference proteome</keyword>
<gene>
    <name evidence="2" type="ORF">CEXT_302931</name>
</gene>
<feature type="region of interest" description="Disordered" evidence="1">
    <location>
        <begin position="1"/>
        <end position="39"/>
    </location>
</feature>
<dbReference type="EMBL" id="BPLR01013918">
    <property type="protein sequence ID" value="GIY64751.1"/>
    <property type="molecule type" value="Genomic_DNA"/>
</dbReference>
<evidence type="ECO:0000313" key="3">
    <source>
        <dbReference type="Proteomes" id="UP001054945"/>
    </source>
</evidence>
<comment type="caution">
    <text evidence="2">The sequence shown here is derived from an EMBL/GenBank/DDBJ whole genome shotgun (WGS) entry which is preliminary data.</text>
</comment>
<dbReference type="Proteomes" id="UP001054945">
    <property type="component" value="Unassembled WGS sequence"/>
</dbReference>
<accession>A0AAV4V3Q3</accession>